<sequence>MDGAAQQYLDALIAAARGVLGENLVGAYAAGSIGLDAFQPGRSDVDVALTVTDALPEPQKRALVAALRHENLPCPARGLELVVYRCAVARSGTAEPGFEVELNSGPRMDFRETYSPDARPVADGLFWYALDRSILHQAGRTLFGAPAAEAFADVRPAELHQLLVDALSWWIARPTPPGDEPAPGTEDAILGACRSLVKHRHGGWLPKIAAGRRLATEPTAPDRVASIEKAIAARTGGPPPSGPEARAFQLWVLDEISGSPARPGSAG</sequence>
<protein>
    <recommendedName>
        <fullName evidence="3">Nucleotidyltransferase</fullName>
    </recommendedName>
</protein>
<evidence type="ECO:0000313" key="1">
    <source>
        <dbReference type="EMBL" id="GAA0273125.1"/>
    </source>
</evidence>
<name>A0ABN0V473_9ACTN</name>
<reference evidence="1 2" key="1">
    <citation type="journal article" date="2019" name="Int. J. Syst. Evol. Microbiol.">
        <title>The Global Catalogue of Microorganisms (GCM) 10K type strain sequencing project: providing services to taxonomists for standard genome sequencing and annotation.</title>
        <authorList>
            <consortium name="The Broad Institute Genomics Platform"/>
            <consortium name="The Broad Institute Genome Sequencing Center for Infectious Disease"/>
            <person name="Wu L."/>
            <person name="Ma J."/>
        </authorList>
    </citation>
    <scope>NUCLEOTIDE SEQUENCE [LARGE SCALE GENOMIC DNA]</scope>
    <source>
        <strain evidence="1 2">JCM 10425</strain>
    </source>
</reference>
<gene>
    <name evidence="1" type="ORF">GCM10009539_70690</name>
</gene>
<evidence type="ECO:0000313" key="2">
    <source>
        <dbReference type="Proteomes" id="UP001500967"/>
    </source>
</evidence>
<evidence type="ECO:0008006" key="3">
    <source>
        <dbReference type="Google" id="ProtNLM"/>
    </source>
</evidence>
<proteinExistence type="predicted"/>
<comment type="caution">
    <text evidence="1">The sequence shown here is derived from an EMBL/GenBank/DDBJ whole genome shotgun (WGS) entry which is preliminary data.</text>
</comment>
<dbReference type="RefSeq" id="WP_344653299.1">
    <property type="nucleotide sequence ID" value="NZ_BAAAGX010000032.1"/>
</dbReference>
<organism evidence="1 2">
    <name type="scientific">Cryptosporangium japonicum</name>
    <dbReference type="NCBI Taxonomy" id="80872"/>
    <lineage>
        <taxon>Bacteria</taxon>
        <taxon>Bacillati</taxon>
        <taxon>Actinomycetota</taxon>
        <taxon>Actinomycetes</taxon>
        <taxon>Cryptosporangiales</taxon>
        <taxon>Cryptosporangiaceae</taxon>
        <taxon>Cryptosporangium</taxon>
    </lineage>
</organism>
<keyword evidence="2" id="KW-1185">Reference proteome</keyword>
<dbReference type="Proteomes" id="UP001500967">
    <property type="component" value="Unassembled WGS sequence"/>
</dbReference>
<accession>A0ABN0V473</accession>
<dbReference type="EMBL" id="BAAAGX010000032">
    <property type="protein sequence ID" value="GAA0273125.1"/>
    <property type="molecule type" value="Genomic_DNA"/>
</dbReference>